<reference evidence="6 7" key="1">
    <citation type="submission" date="2014-02" db="EMBL/GenBank/DDBJ databases">
        <title>Transposable element dynamics among asymbiotic and ectomycorrhizal Amanita fungi.</title>
        <authorList>
            <consortium name="DOE Joint Genome Institute"/>
            <person name="Hess J."/>
            <person name="Skrede I."/>
            <person name="Wolfe B."/>
            <person name="LaButti K."/>
            <person name="Ohm R.A."/>
            <person name="Grigoriev I.V."/>
            <person name="Pringle A."/>
        </authorList>
    </citation>
    <scope>NUCLEOTIDE SEQUENCE [LARGE SCALE GENOMIC DNA]</scope>
    <source>
        <strain evidence="6 7">SKay4041</strain>
    </source>
</reference>
<keyword evidence="7" id="KW-1185">Reference proteome</keyword>
<feature type="region of interest" description="Disordered" evidence="4">
    <location>
        <begin position="22"/>
        <end position="121"/>
    </location>
</feature>
<evidence type="ECO:0000313" key="7">
    <source>
        <dbReference type="Proteomes" id="UP000242287"/>
    </source>
</evidence>
<dbReference type="AlphaFoldDB" id="A0A2A9NGK6"/>
<feature type="domain" description="Peptidase C14 caspase" evidence="5">
    <location>
        <begin position="206"/>
        <end position="333"/>
    </location>
</feature>
<dbReference type="GO" id="GO:0006508">
    <property type="term" value="P:proteolysis"/>
    <property type="evidence" value="ECO:0007669"/>
    <property type="project" value="InterPro"/>
</dbReference>
<comment type="similarity">
    <text evidence="1">Belongs to the peptidase C14B family.</text>
</comment>
<accession>A0A2A9NGK6</accession>
<dbReference type="Gene3D" id="3.40.50.12660">
    <property type="match status" value="1"/>
</dbReference>
<dbReference type="EMBL" id="KZ302150">
    <property type="protein sequence ID" value="PFH46906.1"/>
    <property type="molecule type" value="Genomic_DNA"/>
</dbReference>
<evidence type="ECO:0000256" key="4">
    <source>
        <dbReference type="SAM" id="MobiDB-lite"/>
    </source>
</evidence>
<dbReference type="PANTHER" id="PTHR48104">
    <property type="entry name" value="METACASPASE-4"/>
    <property type="match status" value="1"/>
</dbReference>
<evidence type="ECO:0000256" key="1">
    <source>
        <dbReference type="ARBA" id="ARBA00009005"/>
    </source>
</evidence>
<feature type="compositionally biased region" description="Low complexity" evidence="4">
    <location>
        <begin position="58"/>
        <end position="68"/>
    </location>
</feature>
<dbReference type="GO" id="GO:0005737">
    <property type="term" value="C:cytoplasm"/>
    <property type="evidence" value="ECO:0007669"/>
    <property type="project" value="TreeGrafter"/>
</dbReference>
<evidence type="ECO:0000256" key="3">
    <source>
        <dbReference type="ARBA" id="ARBA00022807"/>
    </source>
</evidence>
<dbReference type="InterPro" id="IPR011600">
    <property type="entry name" value="Pept_C14_caspase"/>
</dbReference>
<feature type="compositionally biased region" description="Basic residues" evidence="4">
    <location>
        <begin position="81"/>
        <end position="96"/>
    </location>
</feature>
<dbReference type="OrthoDB" id="3223806at2759"/>
<evidence type="ECO:0000256" key="2">
    <source>
        <dbReference type="ARBA" id="ARBA00022703"/>
    </source>
</evidence>
<keyword evidence="3" id="KW-0645">Protease</keyword>
<keyword evidence="3" id="KW-0788">Thiol protease</keyword>
<dbReference type="InterPro" id="IPR050452">
    <property type="entry name" value="Metacaspase"/>
</dbReference>
<proteinExistence type="inferred from homology"/>
<protein>
    <recommendedName>
        <fullName evidence="5">Peptidase C14 caspase domain-containing protein</fullName>
    </recommendedName>
</protein>
<dbReference type="Proteomes" id="UP000242287">
    <property type="component" value="Unassembled WGS sequence"/>
</dbReference>
<keyword evidence="3" id="KW-0378">Hydrolase</keyword>
<name>A0A2A9NGK6_9AGAR</name>
<dbReference type="GO" id="GO:0006915">
    <property type="term" value="P:apoptotic process"/>
    <property type="evidence" value="ECO:0007669"/>
    <property type="project" value="UniProtKB-KW"/>
</dbReference>
<evidence type="ECO:0000259" key="5">
    <source>
        <dbReference type="Pfam" id="PF00656"/>
    </source>
</evidence>
<keyword evidence="2" id="KW-0053">Apoptosis</keyword>
<dbReference type="SUPFAM" id="SSF52129">
    <property type="entry name" value="Caspase-like"/>
    <property type="match status" value="1"/>
</dbReference>
<sequence length="365" mass="41011">MWSSASQGSAYTYPIHSSPVQPVLPHSNSPSTMPVPTHTEPGASPYPHEHDHPPMSMPMPFSSYGPSSIPRDAPESPINVVHKHRHKHRHSHHYHYHYSSSLAPPPQEAFHIRSPSGLRQPQPVYRDLARAPAYTTPSTLPLPIFQPPSGGVSPDSHHVRPLQVNNKRSPVGSQSQVITTQAQQILLSPTRGVNVQSQDKGVHTGRKKALCIGINYQGQPNSLRGCINDARRVRKYLIDYHGFHSDDIILLTDVGNASGVPTRKNILKCMRWLVKDVRKGDSLFFHYSGHGGQVRDRDGDEEDGWDEVIYPLDFRQHGHITDDDMHDIMVKPLPEGCRLTVRFNTLSSYCRNILTVHWINRLCLT</sequence>
<dbReference type="Pfam" id="PF00656">
    <property type="entry name" value="Peptidase_C14"/>
    <property type="match status" value="1"/>
</dbReference>
<dbReference type="InterPro" id="IPR029030">
    <property type="entry name" value="Caspase-like_dom_sf"/>
</dbReference>
<evidence type="ECO:0000313" key="6">
    <source>
        <dbReference type="EMBL" id="PFH46906.1"/>
    </source>
</evidence>
<gene>
    <name evidence="6" type="ORF">AMATHDRAFT_198818</name>
</gene>
<organism evidence="6 7">
    <name type="scientific">Amanita thiersii Skay4041</name>
    <dbReference type="NCBI Taxonomy" id="703135"/>
    <lineage>
        <taxon>Eukaryota</taxon>
        <taxon>Fungi</taxon>
        <taxon>Dikarya</taxon>
        <taxon>Basidiomycota</taxon>
        <taxon>Agaricomycotina</taxon>
        <taxon>Agaricomycetes</taxon>
        <taxon>Agaricomycetidae</taxon>
        <taxon>Agaricales</taxon>
        <taxon>Pluteineae</taxon>
        <taxon>Amanitaceae</taxon>
        <taxon>Amanita</taxon>
    </lineage>
</organism>
<dbReference type="GO" id="GO:0004197">
    <property type="term" value="F:cysteine-type endopeptidase activity"/>
    <property type="evidence" value="ECO:0007669"/>
    <property type="project" value="InterPro"/>
</dbReference>
<dbReference type="PANTHER" id="PTHR48104:SF30">
    <property type="entry name" value="METACASPASE-1"/>
    <property type="match status" value="1"/>
</dbReference>